<dbReference type="AlphaFoldDB" id="X1URL2"/>
<accession>X1URL2</accession>
<evidence type="ECO:0000313" key="1">
    <source>
        <dbReference type="EMBL" id="GAJ02516.1"/>
    </source>
</evidence>
<proteinExistence type="predicted"/>
<protein>
    <recommendedName>
        <fullName evidence="2">Enoyl-CoA hydratase</fullName>
    </recommendedName>
</protein>
<name>X1URL2_9ZZZZ</name>
<dbReference type="Gene3D" id="1.10.12.10">
    <property type="entry name" value="Lyase 2-enoyl-coa Hydratase, Chain A, domain 2"/>
    <property type="match status" value="1"/>
</dbReference>
<dbReference type="InterPro" id="IPR014748">
    <property type="entry name" value="Enoyl-CoA_hydra_C"/>
</dbReference>
<reference evidence="1" key="1">
    <citation type="journal article" date="2014" name="Front. Microbiol.">
        <title>High frequency of phylogenetically diverse reductive dehalogenase-homologous genes in deep subseafloor sedimentary metagenomes.</title>
        <authorList>
            <person name="Kawai M."/>
            <person name="Futagami T."/>
            <person name="Toyoda A."/>
            <person name="Takaki Y."/>
            <person name="Nishi S."/>
            <person name="Hori S."/>
            <person name="Arai W."/>
            <person name="Tsubouchi T."/>
            <person name="Morono Y."/>
            <person name="Uchiyama I."/>
            <person name="Ito T."/>
            <person name="Fujiyama A."/>
            <person name="Inagaki F."/>
            <person name="Takami H."/>
        </authorList>
    </citation>
    <scope>NUCLEOTIDE SEQUENCE</scope>
    <source>
        <strain evidence="1">Expedition CK06-06</strain>
    </source>
</reference>
<dbReference type="EMBL" id="BARW01017593">
    <property type="protein sequence ID" value="GAJ02516.1"/>
    <property type="molecule type" value="Genomic_DNA"/>
</dbReference>
<gene>
    <name evidence="1" type="ORF">S12H4_30345</name>
</gene>
<evidence type="ECO:0008006" key="2">
    <source>
        <dbReference type="Google" id="ProtNLM"/>
    </source>
</evidence>
<organism evidence="1">
    <name type="scientific">marine sediment metagenome</name>
    <dbReference type="NCBI Taxonomy" id="412755"/>
    <lineage>
        <taxon>unclassified sequences</taxon>
        <taxon>metagenomes</taxon>
        <taxon>ecological metagenomes</taxon>
    </lineage>
</organism>
<sequence length="35" mass="3964">SAEFALGQVLCSNSKDVMEAFNAYMEKRKPKFPLL</sequence>
<comment type="caution">
    <text evidence="1">The sequence shown here is derived from an EMBL/GenBank/DDBJ whole genome shotgun (WGS) entry which is preliminary data.</text>
</comment>
<feature type="non-terminal residue" evidence="1">
    <location>
        <position position="1"/>
    </location>
</feature>